<reference evidence="1 2" key="1">
    <citation type="submission" date="2018-11" db="EMBL/GenBank/DDBJ databases">
        <authorList>
            <consortium name="Pathogen Informatics"/>
        </authorList>
    </citation>
    <scope>NUCLEOTIDE SEQUENCE [LARGE SCALE GENOMIC DNA]</scope>
    <source>
        <strain>Denwood</strain>
        <strain evidence="2">Zambia</strain>
    </source>
</reference>
<sequence>MARFGLTVPNFLPTIPNTSISIACRGNRCSGFTGPICNTPTNRTKYISSNINTLIHNQSINMNIFNKNLTNNLELFNDYCYQIGCNKAKIGDNICQANCIYANCINIKDELENDCQYWINCLQTTQYIINDNNNNNNDYIQTTCVEQFKNVDWIMMTLTSEGKHRVQWTAQNQLEDLDFADNLALLSYTQMKTPDIAAASALVGLSIHRGKGKILKYKRERTPTKSRLTEKLWNRWNLSRTCASKSINKEDLIQM</sequence>
<name>A0A183Q080_9TREM</name>
<gene>
    <name evidence="1" type="ORF">SMTD_LOCUS20016</name>
</gene>
<dbReference type="PROSITE" id="PS51257">
    <property type="entry name" value="PROKAR_LIPOPROTEIN"/>
    <property type="match status" value="1"/>
</dbReference>
<dbReference type="EMBL" id="UZAL01043488">
    <property type="protein sequence ID" value="VDP81373.1"/>
    <property type="molecule type" value="Genomic_DNA"/>
</dbReference>
<dbReference type="Proteomes" id="UP000269396">
    <property type="component" value="Unassembled WGS sequence"/>
</dbReference>
<organism evidence="1 2">
    <name type="scientific">Schistosoma mattheei</name>
    <dbReference type="NCBI Taxonomy" id="31246"/>
    <lineage>
        <taxon>Eukaryota</taxon>
        <taxon>Metazoa</taxon>
        <taxon>Spiralia</taxon>
        <taxon>Lophotrochozoa</taxon>
        <taxon>Platyhelminthes</taxon>
        <taxon>Trematoda</taxon>
        <taxon>Digenea</taxon>
        <taxon>Strigeidida</taxon>
        <taxon>Schistosomatoidea</taxon>
        <taxon>Schistosomatidae</taxon>
        <taxon>Schistosoma</taxon>
    </lineage>
</organism>
<evidence type="ECO:0000313" key="1">
    <source>
        <dbReference type="EMBL" id="VDP81373.1"/>
    </source>
</evidence>
<keyword evidence="2" id="KW-1185">Reference proteome</keyword>
<proteinExistence type="predicted"/>
<protein>
    <submittedName>
        <fullName evidence="1">Uncharacterized protein</fullName>
    </submittedName>
</protein>
<accession>A0A183Q080</accession>
<evidence type="ECO:0000313" key="2">
    <source>
        <dbReference type="Proteomes" id="UP000269396"/>
    </source>
</evidence>
<dbReference type="STRING" id="31246.A0A183Q080"/>
<dbReference type="AlphaFoldDB" id="A0A183Q080"/>